<reference evidence="2" key="1">
    <citation type="journal article" date="2016" name="Nat. Biotechnol.">
        <title>Sequencing wild and cultivated cassava and related species reveals extensive interspecific hybridization and genetic diversity.</title>
        <authorList>
            <person name="Bredeson J.V."/>
            <person name="Lyons J.B."/>
            <person name="Prochnik S.E."/>
            <person name="Wu G.A."/>
            <person name="Ha C.M."/>
            <person name="Edsinger-Gonzales E."/>
            <person name="Grimwood J."/>
            <person name="Schmutz J."/>
            <person name="Rabbi I.Y."/>
            <person name="Egesi C."/>
            <person name="Nauluvula P."/>
            <person name="Lebot V."/>
            <person name="Ndunguru J."/>
            <person name="Mkamilo G."/>
            <person name="Bart R.S."/>
            <person name="Setter T.L."/>
            <person name="Gleadow R.M."/>
            <person name="Kulakow P."/>
            <person name="Ferguson M.E."/>
            <person name="Rounsley S."/>
            <person name="Rokhsar D.S."/>
        </authorList>
    </citation>
    <scope>NUCLEOTIDE SEQUENCE [LARGE SCALE GENOMIC DNA]</scope>
    <source>
        <strain evidence="2">cv. AM560-2</strain>
    </source>
</reference>
<protein>
    <submittedName>
        <fullName evidence="1">Uncharacterized protein</fullName>
    </submittedName>
</protein>
<comment type="caution">
    <text evidence="1">The sequence shown here is derived from an EMBL/GenBank/DDBJ whole genome shotgun (WGS) entry which is preliminary data.</text>
</comment>
<keyword evidence="2" id="KW-1185">Reference proteome</keyword>
<dbReference type="EMBL" id="CM004387">
    <property type="protein sequence ID" value="KAG8662308.1"/>
    <property type="molecule type" value="Genomic_DNA"/>
</dbReference>
<organism evidence="1 2">
    <name type="scientific">Manihot esculenta</name>
    <name type="common">Cassava</name>
    <name type="synonym">Jatropha manihot</name>
    <dbReference type="NCBI Taxonomy" id="3983"/>
    <lineage>
        <taxon>Eukaryota</taxon>
        <taxon>Viridiplantae</taxon>
        <taxon>Streptophyta</taxon>
        <taxon>Embryophyta</taxon>
        <taxon>Tracheophyta</taxon>
        <taxon>Spermatophyta</taxon>
        <taxon>Magnoliopsida</taxon>
        <taxon>eudicotyledons</taxon>
        <taxon>Gunneridae</taxon>
        <taxon>Pentapetalae</taxon>
        <taxon>rosids</taxon>
        <taxon>fabids</taxon>
        <taxon>Malpighiales</taxon>
        <taxon>Euphorbiaceae</taxon>
        <taxon>Crotonoideae</taxon>
        <taxon>Manihoteae</taxon>
        <taxon>Manihot</taxon>
    </lineage>
</organism>
<evidence type="ECO:0000313" key="1">
    <source>
        <dbReference type="EMBL" id="KAG8662308.1"/>
    </source>
</evidence>
<evidence type="ECO:0000313" key="2">
    <source>
        <dbReference type="Proteomes" id="UP000091857"/>
    </source>
</evidence>
<sequence length="261" mass="29734">MEINALARESLINAGGIIESSFSPGKYSMELSSVAYDKLWRFDTEALPADLISRGMAVEDPTAKHGLKLTIEDYPFANDGLMLWEAIKQWVTDYVNNYYKDASKVVSDNELQAWWEDVRTKGHEDKKDEPWWLVLKTQQDLIQVLTTIIWVTSGHHAAVNFGQYVFGGYFPNRPTIARINMPTKSEFELFLNKPELTLLKCFPSQQQATKVMAILDVLSNHSPDEEYIGDTLESSWEADPVIKAAYERFSTKKKNSKIKGN</sequence>
<accession>A0ACB7IBP1</accession>
<name>A0ACB7IBP1_MANES</name>
<proteinExistence type="predicted"/>
<gene>
    <name evidence="1" type="ORF">MANES_01G086050v8</name>
</gene>
<dbReference type="Proteomes" id="UP000091857">
    <property type="component" value="Chromosome 1"/>
</dbReference>